<dbReference type="CDD" id="cd08566">
    <property type="entry name" value="GDPD_AtGDE_like"/>
    <property type="match status" value="1"/>
</dbReference>
<evidence type="ECO:0000256" key="1">
    <source>
        <dbReference type="SAM" id="SignalP"/>
    </source>
</evidence>
<dbReference type="PROSITE" id="PS51704">
    <property type="entry name" value="GP_PDE"/>
    <property type="match status" value="1"/>
</dbReference>
<keyword evidence="4" id="KW-1185">Reference proteome</keyword>
<feature type="domain" description="GP-PDE" evidence="2">
    <location>
        <begin position="45"/>
        <end position="290"/>
    </location>
</feature>
<evidence type="ECO:0000313" key="4">
    <source>
        <dbReference type="Proteomes" id="UP001221558"/>
    </source>
</evidence>
<feature type="signal peptide" evidence="1">
    <location>
        <begin position="1"/>
        <end position="20"/>
    </location>
</feature>
<reference evidence="3 4" key="1">
    <citation type="submission" date="2023-02" db="EMBL/GenBank/DDBJ databases">
        <title>Genome sequence of Sphingobacterium sp. KACC 22765.</title>
        <authorList>
            <person name="Kim S."/>
            <person name="Heo J."/>
            <person name="Kwon S.-W."/>
        </authorList>
    </citation>
    <scope>NUCLEOTIDE SEQUENCE [LARGE SCALE GENOMIC DNA]</scope>
    <source>
        <strain evidence="3 4">KACC 22765</strain>
    </source>
</reference>
<feature type="chain" id="PRO_5046841148" evidence="1">
    <location>
        <begin position="21"/>
        <end position="290"/>
    </location>
</feature>
<dbReference type="Pfam" id="PF03009">
    <property type="entry name" value="GDPD"/>
    <property type="match status" value="1"/>
</dbReference>
<organism evidence="3 4">
    <name type="scientific">Sphingobacterium oryzagri</name>
    <dbReference type="NCBI Taxonomy" id="3025669"/>
    <lineage>
        <taxon>Bacteria</taxon>
        <taxon>Pseudomonadati</taxon>
        <taxon>Bacteroidota</taxon>
        <taxon>Sphingobacteriia</taxon>
        <taxon>Sphingobacteriales</taxon>
        <taxon>Sphingobacteriaceae</taxon>
        <taxon>Sphingobacterium</taxon>
    </lineage>
</organism>
<gene>
    <name evidence="3" type="ORF">PQ465_14370</name>
</gene>
<name>A0ABY7WG26_9SPHI</name>
<accession>A0ABY7WG26</accession>
<dbReference type="Gene3D" id="3.20.20.190">
    <property type="entry name" value="Phosphatidylinositol (PI) phosphodiesterase"/>
    <property type="match status" value="1"/>
</dbReference>
<proteinExistence type="predicted"/>
<dbReference type="Proteomes" id="UP001221558">
    <property type="component" value="Chromosome"/>
</dbReference>
<sequence>MHQAILFTLALLTFSTTASAQQIHRLAFANAKEMHNYFKVNVGAPIISGHRGTKEAGMPENSIAAMEHVLKHTQAIFEVDPRLTKDSVAVMHHDARLDRTTTGSGLLREHLFADLKDIRLKDAAGHTTNDAINTLDDMIAWAKGKTILNLDKKDLPLAMTAAILAKYQAYAWVWVTVHNVDEARFFLESHPEQFISMHIKSKEALADFVAADLPIDRMIVYIGSEFQESNTAVHRFFTQKGVMCMISTAPTYDKLTDTADRAKHYRAVFDDGASILESDLPIEVSKALVD</sequence>
<dbReference type="InterPro" id="IPR030395">
    <property type="entry name" value="GP_PDE_dom"/>
</dbReference>
<dbReference type="PANTHER" id="PTHR46320:SF1">
    <property type="entry name" value="GLYCEROPHOSPHODIESTER PHOSPHODIESTERASE 1"/>
    <property type="match status" value="1"/>
</dbReference>
<dbReference type="SUPFAM" id="SSF51695">
    <property type="entry name" value="PLC-like phosphodiesterases"/>
    <property type="match status" value="1"/>
</dbReference>
<keyword evidence="1" id="KW-0732">Signal</keyword>
<evidence type="ECO:0000259" key="2">
    <source>
        <dbReference type="PROSITE" id="PS51704"/>
    </source>
</evidence>
<dbReference type="InterPro" id="IPR017946">
    <property type="entry name" value="PLC-like_Pdiesterase_TIM-brl"/>
</dbReference>
<dbReference type="RefSeq" id="WP_274266209.1">
    <property type="nucleotide sequence ID" value="NZ_CP117880.1"/>
</dbReference>
<dbReference type="EMBL" id="CP117880">
    <property type="protein sequence ID" value="WDF67481.1"/>
    <property type="molecule type" value="Genomic_DNA"/>
</dbReference>
<protein>
    <submittedName>
        <fullName evidence="3">Glycerophosphodiester phosphodiesterase family protein</fullName>
    </submittedName>
</protein>
<evidence type="ECO:0000313" key="3">
    <source>
        <dbReference type="EMBL" id="WDF67481.1"/>
    </source>
</evidence>
<dbReference type="PANTHER" id="PTHR46320">
    <property type="entry name" value="GLYCEROPHOSPHODIESTER PHOSPHODIESTERASE 1"/>
    <property type="match status" value="1"/>
</dbReference>